<keyword evidence="8 9" id="KW-0472">Membrane</keyword>
<dbReference type="Proteomes" id="UP000839834">
    <property type="component" value="Unassembled WGS sequence"/>
</dbReference>
<gene>
    <name evidence="11" type="ORF">KO51_24700</name>
    <name evidence="10" type="ORF">NL99_22780</name>
</gene>
<dbReference type="InterPro" id="IPR050303">
    <property type="entry name" value="GatZ_KbaZ_carbometab"/>
</dbReference>
<organism evidence="11">
    <name type="scientific">Salmonella enterica</name>
    <name type="common">Salmonella choleraesuis</name>
    <dbReference type="NCBI Taxonomy" id="28901"/>
    <lineage>
        <taxon>Bacteria</taxon>
        <taxon>Pseudomonadati</taxon>
        <taxon>Pseudomonadota</taxon>
        <taxon>Gammaproteobacteria</taxon>
        <taxon>Enterobacterales</taxon>
        <taxon>Enterobacteriaceae</taxon>
        <taxon>Salmonella</taxon>
    </lineage>
</organism>
<dbReference type="GO" id="GO:0009401">
    <property type="term" value="P:phosphoenolpyruvate-dependent sugar phosphotransferase system"/>
    <property type="evidence" value="ECO:0007669"/>
    <property type="project" value="UniProtKB-KW"/>
</dbReference>
<dbReference type="GO" id="GO:0005886">
    <property type="term" value="C:plasma membrane"/>
    <property type="evidence" value="ECO:0007669"/>
    <property type="project" value="UniProtKB-SubCell"/>
</dbReference>
<dbReference type="AlphaFoldDB" id="A0A3V7B7L1"/>
<proteinExistence type="predicted"/>
<dbReference type="PANTHER" id="PTHR32502:SF8">
    <property type="entry name" value="N-ACETYLGALACTOSAMINE PERMEASE IIC COMPONENT 1"/>
    <property type="match status" value="1"/>
</dbReference>
<keyword evidence="5" id="KW-0598">Phosphotransferase system</keyword>
<keyword evidence="7 9" id="KW-1133">Transmembrane helix</keyword>
<keyword evidence="3" id="KW-1003">Cell membrane</keyword>
<comment type="subcellular location">
    <subcellularLocation>
        <location evidence="1">Cell membrane</location>
        <topology evidence="1">Multi-pass membrane protein</topology>
    </subcellularLocation>
</comment>
<evidence type="ECO:0000256" key="7">
    <source>
        <dbReference type="ARBA" id="ARBA00022989"/>
    </source>
</evidence>
<feature type="transmembrane region" description="Helical" evidence="9">
    <location>
        <begin position="207"/>
        <end position="237"/>
    </location>
</feature>
<keyword evidence="6 9" id="KW-0812">Transmembrane</keyword>
<feature type="transmembrane region" description="Helical" evidence="9">
    <location>
        <begin position="81"/>
        <end position="104"/>
    </location>
</feature>
<dbReference type="EMBL" id="RSMR01000043">
    <property type="protein sequence ID" value="MIK94594.1"/>
    <property type="molecule type" value="Genomic_DNA"/>
</dbReference>
<evidence type="ECO:0000256" key="2">
    <source>
        <dbReference type="ARBA" id="ARBA00022448"/>
    </source>
</evidence>
<dbReference type="Proteomes" id="UP000885283">
    <property type="component" value="Unassembled WGS sequence"/>
</dbReference>
<keyword evidence="2" id="KW-0813">Transport</keyword>
<evidence type="ECO:0000256" key="1">
    <source>
        <dbReference type="ARBA" id="ARBA00004651"/>
    </source>
</evidence>
<evidence type="ECO:0000256" key="8">
    <source>
        <dbReference type="ARBA" id="ARBA00023136"/>
    </source>
</evidence>
<accession>A0A3V7B7L1</accession>
<dbReference type="Pfam" id="PF03609">
    <property type="entry name" value="EII-Sor"/>
    <property type="match status" value="1"/>
</dbReference>
<comment type="caution">
    <text evidence="11">The sequence shown here is derived from an EMBL/GenBank/DDBJ whole genome shotgun (WGS) entry which is preliminary data.</text>
</comment>
<evidence type="ECO:0000256" key="5">
    <source>
        <dbReference type="ARBA" id="ARBA00022683"/>
    </source>
</evidence>
<feature type="transmembrane region" description="Helical" evidence="9">
    <location>
        <begin position="49"/>
        <end position="69"/>
    </location>
</feature>
<evidence type="ECO:0000256" key="3">
    <source>
        <dbReference type="ARBA" id="ARBA00022475"/>
    </source>
</evidence>
<evidence type="ECO:0000313" key="11">
    <source>
        <dbReference type="EMBL" id="MIK94594.1"/>
    </source>
</evidence>
<dbReference type="InterPro" id="IPR004700">
    <property type="entry name" value="PTS_IIC_man"/>
</dbReference>
<keyword evidence="4 11" id="KW-0762">Sugar transport</keyword>
<evidence type="ECO:0000256" key="6">
    <source>
        <dbReference type="ARBA" id="ARBA00022692"/>
    </source>
</evidence>
<name>A0A3V7B7L1_SALER</name>
<reference evidence="11" key="1">
    <citation type="submission" date="2018-08" db="EMBL/GenBank/DDBJ databases">
        <authorList>
            <consortium name="GenomeTrakr network: Whole genome sequencing for foodborne pathogen traceback"/>
        </authorList>
    </citation>
    <scope>NUCLEOTIDE SEQUENCE [LARGE SCALE GENOMIC DNA]</scope>
    <source>
        <strain evidence="11">FLUFL-1338</strain>
        <strain evidence="10">FLUFL-367</strain>
    </source>
</reference>
<protein>
    <submittedName>
        <fullName evidence="11">PTS sugar transporter subunit IIC</fullName>
    </submittedName>
</protein>
<sequence length="257" mass="27817">MMEFWQALLISLWVVIAICDDQTFQFHISRPLITGPVIGLILGDLHTGLLVGGTVELMFLAIIFVGTAVPPNHTIAATLGTVLAVSSGGNIEIAIAAALPVALIGQMMDTLQNTVINVFYLHRVDSAVTRNDMRGVVRNNLIFPLLTNVILWGLPVFIAVYLGTQTVLDLMAMVPEKVIKGLAVGGGLIGAVGFALLLRSIKAKHVWPMFLIGFVLSSYFKLNLIGISVLAFALIILQLQKMKKEDMSKQKNGEVVK</sequence>
<feature type="transmembrane region" description="Helical" evidence="9">
    <location>
        <begin position="141"/>
        <end position="162"/>
    </location>
</feature>
<feature type="transmembrane region" description="Helical" evidence="9">
    <location>
        <begin position="182"/>
        <end position="201"/>
    </location>
</feature>
<evidence type="ECO:0000313" key="10">
    <source>
        <dbReference type="EMBL" id="EAA8667718.1"/>
    </source>
</evidence>
<dbReference type="EMBL" id="AAACVH010000051">
    <property type="protein sequence ID" value="EAA8667718.1"/>
    <property type="molecule type" value="Genomic_DNA"/>
</dbReference>
<evidence type="ECO:0000256" key="4">
    <source>
        <dbReference type="ARBA" id="ARBA00022597"/>
    </source>
</evidence>
<dbReference type="PROSITE" id="PS51106">
    <property type="entry name" value="PTS_EIIC_TYPE_4"/>
    <property type="match status" value="1"/>
</dbReference>
<dbReference type="PANTHER" id="PTHR32502">
    <property type="entry name" value="N-ACETYLGALACTOSAMINE PERMEASE II COMPONENT-RELATED"/>
    <property type="match status" value="1"/>
</dbReference>
<evidence type="ECO:0000256" key="9">
    <source>
        <dbReference type="SAM" id="Phobius"/>
    </source>
</evidence>